<accession>A0A6G0T3P8</accession>
<dbReference type="Proteomes" id="UP000475862">
    <property type="component" value="Unassembled WGS sequence"/>
</dbReference>
<comment type="caution">
    <text evidence="1">The sequence shown here is derived from an EMBL/GenBank/DDBJ whole genome shotgun (WGS) entry which is preliminary data.</text>
</comment>
<dbReference type="EMBL" id="VYZN01000064">
    <property type="protein sequence ID" value="KAE9525038.1"/>
    <property type="molecule type" value="Genomic_DNA"/>
</dbReference>
<proteinExistence type="predicted"/>
<name>A0A6G0T3P8_APHGL</name>
<sequence>MDVQNTTNHDEGWITRNGVVNRIKVLPNACRNRNLKSSLNSLLAKFLNTPLGTPALVRLDGTRALIALKGAHVLMRGDDLVKSARVAGGPIKGLCVTKKYSLYPRRQRSFLYHPLSPAAHEISHMCRTTLSQLCIEKERLNPRFGLSLFKETSCSLAGVLQQAGETQFGCVTKTNTVQCDTNTRVLFNTTCGRCHTCVYIRGGQTASRHVDFCGSHRIVS</sequence>
<keyword evidence="2" id="KW-1185">Reference proteome</keyword>
<evidence type="ECO:0000313" key="1">
    <source>
        <dbReference type="EMBL" id="KAE9525038.1"/>
    </source>
</evidence>
<reference evidence="1 2" key="1">
    <citation type="submission" date="2019-08" db="EMBL/GenBank/DDBJ databases">
        <title>The genome of the soybean aphid Biotype 1, its phylome, world population structure and adaptation to the North American continent.</title>
        <authorList>
            <person name="Giordano R."/>
            <person name="Donthu R.K."/>
            <person name="Hernandez A.G."/>
            <person name="Wright C.L."/>
            <person name="Zimin A.V."/>
        </authorList>
    </citation>
    <scope>NUCLEOTIDE SEQUENCE [LARGE SCALE GENOMIC DNA]</scope>
    <source>
        <tissue evidence="1">Whole aphids</tissue>
    </source>
</reference>
<evidence type="ECO:0000313" key="2">
    <source>
        <dbReference type="Proteomes" id="UP000475862"/>
    </source>
</evidence>
<gene>
    <name evidence="1" type="ORF">AGLY_014452</name>
</gene>
<dbReference type="OrthoDB" id="10607627at2759"/>
<dbReference type="AlphaFoldDB" id="A0A6G0T3P8"/>
<protein>
    <submittedName>
        <fullName evidence="1">Uncharacterized protein</fullName>
    </submittedName>
</protein>
<organism evidence="1 2">
    <name type="scientific">Aphis glycines</name>
    <name type="common">Soybean aphid</name>
    <dbReference type="NCBI Taxonomy" id="307491"/>
    <lineage>
        <taxon>Eukaryota</taxon>
        <taxon>Metazoa</taxon>
        <taxon>Ecdysozoa</taxon>
        <taxon>Arthropoda</taxon>
        <taxon>Hexapoda</taxon>
        <taxon>Insecta</taxon>
        <taxon>Pterygota</taxon>
        <taxon>Neoptera</taxon>
        <taxon>Paraneoptera</taxon>
        <taxon>Hemiptera</taxon>
        <taxon>Sternorrhyncha</taxon>
        <taxon>Aphidomorpha</taxon>
        <taxon>Aphidoidea</taxon>
        <taxon>Aphididae</taxon>
        <taxon>Aphidini</taxon>
        <taxon>Aphis</taxon>
        <taxon>Aphis</taxon>
    </lineage>
</organism>